<proteinExistence type="predicted"/>
<name>A0ABR2MIU9_9ASPA</name>
<evidence type="ECO:0000313" key="3">
    <source>
        <dbReference type="Proteomes" id="UP001412067"/>
    </source>
</evidence>
<keyword evidence="3" id="KW-1185">Reference proteome</keyword>
<protein>
    <submittedName>
        <fullName evidence="2">Uncharacterized protein</fullName>
    </submittedName>
</protein>
<organism evidence="2 3">
    <name type="scientific">Platanthera guangdongensis</name>
    <dbReference type="NCBI Taxonomy" id="2320717"/>
    <lineage>
        <taxon>Eukaryota</taxon>
        <taxon>Viridiplantae</taxon>
        <taxon>Streptophyta</taxon>
        <taxon>Embryophyta</taxon>
        <taxon>Tracheophyta</taxon>
        <taxon>Spermatophyta</taxon>
        <taxon>Magnoliopsida</taxon>
        <taxon>Liliopsida</taxon>
        <taxon>Asparagales</taxon>
        <taxon>Orchidaceae</taxon>
        <taxon>Orchidoideae</taxon>
        <taxon>Orchideae</taxon>
        <taxon>Orchidinae</taxon>
        <taxon>Platanthera</taxon>
    </lineage>
</organism>
<sequence>MGAGMYVAQTAGVGWWPEVASETQAQYGSRQGHGVDDGGHGYVATVQPPPPSY</sequence>
<gene>
    <name evidence="2" type="ORF">KSP40_PGU003467</name>
</gene>
<accession>A0ABR2MIU9</accession>
<dbReference type="Proteomes" id="UP001412067">
    <property type="component" value="Unassembled WGS sequence"/>
</dbReference>
<evidence type="ECO:0000313" key="2">
    <source>
        <dbReference type="EMBL" id="KAK8964045.1"/>
    </source>
</evidence>
<dbReference type="EMBL" id="JBBWWR010000007">
    <property type="protein sequence ID" value="KAK8964045.1"/>
    <property type="molecule type" value="Genomic_DNA"/>
</dbReference>
<feature type="region of interest" description="Disordered" evidence="1">
    <location>
        <begin position="24"/>
        <end position="53"/>
    </location>
</feature>
<reference evidence="2 3" key="1">
    <citation type="journal article" date="2022" name="Nat. Plants">
        <title>Genomes of leafy and leafless Platanthera orchids illuminate the evolution of mycoheterotrophy.</title>
        <authorList>
            <person name="Li M.H."/>
            <person name="Liu K.W."/>
            <person name="Li Z."/>
            <person name="Lu H.C."/>
            <person name="Ye Q.L."/>
            <person name="Zhang D."/>
            <person name="Wang J.Y."/>
            <person name="Li Y.F."/>
            <person name="Zhong Z.M."/>
            <person name="Liu X."/>
            <person name="Yu X."/>
            <person name="Liu D.K."/>
            <person name="Tu X.D."/>
            <person name="Liu B."/>
            <person name="Hao Y."/>
            <person name="Liao X.Y."/>
            <person name="Jiang Y.T."/>
            <person name="Sun W.H."/>
            <person name="Chen J."/>
            <person name="Chen Y.Q."/>
            <person name="Ai Y."/>
            <person name="Zhai J.W."/>
            <person name="Wu S.S."/>
            <person name="Zhou Z."/>
            <person name="Hsiao Y.Y."/>
            <person name="Wu W.L."/>
            <person name="Chen Y.Y."/>
            <person name="Lin Y.F."/>
            <person name="Hsu J.L."/>
            <person name="Li C.Y."/>
            <person name="Wang Z.W."/>
            <person name="Zhao X."/>
            <person name="Zhong W.Y."/>
            <person name="Ma X.K."/>
            <person name="Ma L."/>
            <person name="Huang J."/>
            <person name="Chen G.Z."/>
            <person name="Huang M.Z."/>
            <person name="Huang L."/>
            <person name="Peng D.H."/>
            <person name="Luo Y.B."/>
            <person name="Zou S.Q."/>
            <person name="Chen S.P."/>
            <person name="Lan S."/>
            <person name="Tsai W.C."/>
            <person name="Van de Peer Y."/>
            <person name="Liu Z.J."/>
        </authorList>
    </citation>
    <scope>NUCLEOTIDE SEQUENCE [LARGE SCALE GENOMIC DNA]</scope>
    <source>
        <tissue evidence="2">Flower</tissue>
    </source>
</reference>
<evidence type="ECO:0000256" key="1">
    <source>
        <dbReference type="SAM" id="MobiDB-lite"/>
    </source>
</evidence>
<comment type="caution">
    <text evidence="2">The sequence shown here is derived from an EMBL/GenBank/DDBJ whole genome shotgun (WGS) entry which is preliminary data.</text>
</comment>